<gene>
    <name evidence="1" type="ORF">MmiEs2_11830</name>
</gene>
<keyword evidence="2" id="KW-1185">Reference proteome</keyword>
<dbReference type="AlphaFoldDB" id="A0AA96ZXF9"/>
<accession>A0AA96ZXF9</accession>
<proteinExistence type="predicted"/>
<sequence>MQVSLSNLKDHFVAYIDILGFTDMVKNDFLINPKNPLYITKLYDFHKSMQSLITNESEDIGFIQFSDSIVISTEYDKSKFVNFVKLISKFQYDLFCEGIFCRGGIAYGKHFFENNFMYSHGLIEAYIIENEISINPKIVISSDLFELLYPYNNVDSNLCVLKDEDGTIFIDYLKNYDSADCDKILSAVTLRKNTNPKVISKYRWLNRYINFKQISTQNTNVSTFEEV</sequence>
<name>A0AA96ZXF9_9EURY</name>
<evidence type="ECO:0000313" key="1">
    <source>
        <dbReference type="EMBL" id="WNY28970.1"/>
    </source>
</evidence>
<reference evidence="1 2" key="1">
    <citation type="submission" date="2023-07" db="EMBL/GenBank/DDBJ databases">
        <title>Closed genome sequence of Methanimicrococcus sp. Es2.</title>
        <authorList>
            <person name="Protasov E."/>
            <person name="Platt K."/>
            <person name="Reeh H."/>
            <person name="Poehlein A."/>
            <person name="Daniel R."/>
            <person name="Brune A."/>
        </authorList>
    </citation>
    <scope>NUCLEOTIDE SEQUENCE [LARGE SCALE GENOMIC DNA]</scope>
    <source>
        <strain evidence="1 2">Es2</strain>
    </source>
</reference>
<protein>
    <submittedName>
        <fullName evidence="1">Uncharacterized protein</fullName>
    </submittedName>
</protein>
<dbReference type="Proteomes" id="UP001302662">
    <property type="component" value="Chromosome"/>
</dbReference>
<evidence type="ECO:0000313" key="2">
    <source>
        <dbReference type="Proteomes" id="UP001302662"/>
    </source>
</evidence>
<dbReference type="KEGG" id="mees:MmiEs2_11830"/>
<organism evidence="1 2">
    <name type="scientific">Methanimicrococcus stummii</name>
    <dbReference type="NCBI Taxonomy" id="3028294"/>
    <lineage>
        <taxon>Archaea</taxon>
        <taxon>Methanobacteriati</taxon>
        <taxon>Methanobacteriota</taxon>
        <taxon>Stenosarchaea group</taxon>
        <taxon>Methanomicrobia</taxon>
        <taxon>Methanosarcinales</taxon>
        <taxon>Methanosarcinaceae</taxon>
        <taxon>Methanimicrococcus</taxon>
    </lineage>
</organism>
<dbReference type="EMBL" id="CP131062">
    <property type="protein sequence ID" value="WNY28970.1"/>
    <property type="molecule type" value="Genomic_DNA"/>
</dbReference>